<dbReference type="Pfam" id="PF03567">
    <property type="entry name" value="Sulfotransfer_2"/>
    <property type="match status" value="1"/>
</dbReference>
<dbReference type="AlphaFoldDB" id="S9Q967"/>
<dbReference type="Proteomes" id="UP000015347">
    <property type="component" value="Unassembled WGS sequence"/>
</dbReference>
<comment type="caution">
    <text evidence="1">The sequence shown here is derived from an EMBL/GenBank/DDBJ whole genome shotgun (WGS) entry which is preliminary data.</text>
</comment>
<reference evidence="2" key="1">
    <citation type="journal article" date="2014" name="Stand. Genomic Sci.">
        <title>Genome sequence of the exopolysaccharide-producing Salipiger mucosus type strain (DSM 16094(T)), a moderately halophilic member of the Roseobacter clade.</title>
        <authorList>
            <person name="Riedel T."/>
            <person name="Spring S."/>
            <person name="Fiebig A."/>
            <person name="Petersen J."/>
            <person name="Kyrpides N.C."/>
            <person name="Goker M."/>
            <person name="Klenk H.P."/>
        </authorList>
    </citation>
    <scope>NUCLEOTIDE SEQUENCE [LARGE SCALE GENOMIC DNA]</scope>
    <source>
        <strain evidence="2">DSM 16094</strain>
    </source>
</reference>
<organism evidence="1 2">
    <name type="scientific">Salipiger mucosus DSM 16094</name>
    <dbReference type="NCBI Taxonomy" id="1123237"/>
    <lineage>
        <taxon>Bacteria</taxon>
        <taxon>Pseudomonadati</taxon>
        <taxon>Pseudomonadota</taxon>
        <taxon>Alphaproteobacteria</taxon>
        <taxon>Rhodobacterales</taxon>
        <taxon>Roseobacteraceae</taxon>
        <taxon>Salipiger</taxon>
    </lineage>
</organism>
<dbReference type="GO" id="GO:0016020">
    <property type="term" value="C:membrane"/>
    <property type="evidence" value="ECO:0007669"/>
    <property type="project" value="InterPro"/>
</dbReference>
<name>S9Q967_9RHOB</name>
<dbReference type="RefSeq" id="WP_020043713.1">
    <property type="nucleotide sequence ID" value="NZ_KE557285.1"/>
</dbReference>
<sequence length="230" mass="25245">MVIAVGAHRIACMVLPKAGCSSVKAALAQIDPLAPPGVAGDLAALHARYPTRRFRPHRWAAVAHCWRFCVVRDPLARLLSVYTDRVRDRGELRNCRSIRRGRVDLPVDPSPDVFFANLRAYMAASSVIRHHALPARLFVGPDPGAYDRVFRLEELPLLGRELSRRSGRVVEVGHRNASRARLGLADLGPAARAAVEAHVAGEYDFLAGFYENPFVGRVTVPCAGEARRVS</sequence>
<gene>
    <name evidence="1" type="ORF">Salmuc_01297</name>
</gene>
<evidence type="ECO:0000313" key="1">
    <source>
        <dbReference type="EMBL" id="EPX76133.1"/>
    </source>
</evidence>
<dbReference type="STRING" id="1123237.Salmuc_01297"/>
<evidence type="ECO:0008006" key="3">
    <source>
        <dbReference type="Google" id="ProtNLM"/>
    </source>
</evidence>
<dbReference type="HOGENOM" id="CLU_104173_0_0_5"/>
<dbReference type="EMBL" id="APVH01000060">
    <property type="protein sequence ID" value="EPX76133.1"/>
    <property type="molecule type" value="Genomic_DNA"/>
</dbReference>
<evidence type="ECO:0000313" key="2">
    <source>
        <dbReference type="Proteomes" id="UP000015347"/>
    </source>
</evidence>
<dbReference type="OrthoDB" id="554104at2"/>
<dbReference type="GO" id="GO:0008146">
    <property type="term" value="F:sulfotransferase activity"/>
    <property type="evidence" value="ECO:0007669"/>
    <property type="project" value="InterPro"/>
</dbReference>
<protein>
    <recommendedName>
        <fullName evidence="3">Sulfotransferase family protein</fullName>
    </recommendedName>
</protein>
<proteinExistence type="predicted"/>
<dbReference type="eggNOG" id="COG0457">
    <property type="taxonomic scope" value="Bacteria"/>
</dbReference>
<accession>S9Q967</accession>
<keyword evidence="2" id="KW-1185">Reference proteome</keyword>
<dbReference type="InterPro" id="IPR005331">
    <property type="entry name" value="Sulfotransferase"/>
</dbReference>